<dbReference type="Gene3D" id="3.90.1150.10">
    <property type="entry name" value="Aspartate Aminotransferase, domain 1"/>
    <property type="match status" value="1"/>
</dbReference>
<comment type="cofactor">
    <cofactor evidence="1 12">
        <name>pyridoxal 5'-phosphate</name>
        <dbReference type="ChEBI" id="CHEBI:597326"/>
    </cofactor>
</comment>
<dbReference type="PANTHER" id="PTHR13693">
    <property type="entry name" value="CLASS II AMINOTRANSFERASE/8-AMINO-7-OXONONANOATE SYNTHASE"/>
    <property type="match status" value="1"/>
</dbReference>
<dbReference type="InterPro" id="IPR001917">
    <property type="entry name" value="Aminotrans_II_pyridoxalP_BS"/>
</dbReference>
<feature type="coiled-coil region" evidence="13">
    <location>
        <begin position="120"/>
        <end position="147"/>
    </location>
</feature>
<dbReference type="PROSITE" id="PS00599">
    <property type="entry name" value="AA_TRANSFER_CLASS_2"/>
    <property type="match status" value="1"/>
</dbReference>
<dbReference type="GO" id="GO:0009102">
    <property type="term" value="P:biotin biosynthetic process"/>
    <property type="evidence" value="ECO:0007669"/>
    <property type="project" value="UniProtKB-KW"/>
</dbReference>
<dbReference type="Gene3D" id="3.40.640.10">
    <property type="entry name" value="Type I PLP-dependent aspartate aminotransferase-like (Major domain)"/>
    <property type="match status" value="1"/>
</dbReference>
<comment type="pathway">
    <text evidence="2">Cofactor biosynthesis; biotin biosynthesis.</text>
</comment>
<dbReference type="Proteomes" id="UP000031971">
    <property type="component" value="Unassembled WGS sequence"/>
</dbReference>
<dbReference type="InterPro" id="IPR015421">
    <property type="entry name" value="PyrdxlP-dep_Trfase_major"/>
</dbReference>
<dbReference type="EC" id="2.3.1.47" evidence="5"/>
<feature type="domain" description="Aminotransferase class I/classII large" evidence="14">
    <location>
        <begin position="81"/>
        <end position="424"/>
    </location>
</feature>
<dbReference type="InterPro" id="IPR015424">
    <property type="entry name" value="PyrdxlP-dep_Trfase"/>
</dbReference>
<comment type="catalytic activity">
    <reaction evidence="11">
        <text>6-carboxyhexanoyl-[ACP] + L-alanine + H(+) = (8S)-8-amino-7-oxononanoate + holo-[ACP] + CO2</text>
        <dbReference type="Rhea" id="RHEA:42288"/>
        <dbReference type="Rhea" id="RHEA-COMP:9685"/>
        <dbReference type="Rhea" id="RHEA-COMP:9955"/>
        <dbReference type="ChEBI" id="CHEBI:15378"/>
        <dbReference type="ChEBI" id="CHEBI:16526"/>
        <dbReference type="ChEBI" id="CHEBI:57972"/>
        <dbReference type="ChEBI" id="CHEBI:64479"/>
        <dbReference type="ChEBI" id="CHEBI:78846"/>
        <dbReference type="ChEBI" id="CHEBI:149468"/>
        <dbReference type="EC" id="2.3.1.47"/>
    </reaction>
</comment>
<protein>
    <recommendedName>
        <fullName evidence="5">8-amino-7-oxononanoate synthase</fullName>
        <ecNumber evidence="5">2.3.1.47</ecNumber>
    </recommendedName>
    <alternativeName>
        <fullName evidence="9">7-keto-8-amino-pelargonic acid synthase</fullName>
    </alternativeName>
    <alternativeName>
        <fullName evidence="10">8-amino-7-ketopelargonate synthase</fullName>
    </alternativeName>
</protein>
<evidence type="ECO:0000256" key="11">
    <source>
        <dbReference type="ARBA" id="ARBA00047715"/>
    </source>
</evidence>
<evidence type="ECO:0000259" key="14">
    <source>
        <dbReference type="Pfam" id="PF00155"/>
    </source>
</evidence>
<keyword evidence="6" id="KW-0808">Transferase</keyword>
<evidence type="ECO:0000256" key="1">
    <source>
        <dbReference type="ARBA" id="ARBA00001933"/>
    </source>
</evidence>
<evidence type="ECO:0000256" key="5">
    <source>
        <dbReference type="ARBA" id="ARBA00013187"/>
    </source>
</evidence>
<dbReference type="STRING" id="272627.CCC_03635"/>
<dbReference type="InterPro" id="IPR015422">
    <property type="entry name" value="PyrdxlP-dep_Trfase_small"/>
</dbReference>
<keyword evidence="8 12" id="KW-0663">Pyridoxal phosphate</keyword>
<gene>
    <name evidence="15" type="ORF">CCC_03635</name>
</gene>
<evidence type="ECO:0000256" key="8">
    <source>
        <dbReference type="ARBA" id="ARBA00022898"/>
    </source>
</evidence>
<dbReference type="AlphaFoldDB" id="A0A0C2UA39"/>
<dbReference type="PANTHER" id="PTHR13693:SF100">
    <property type="entry name" value="8-AMINO-7-OXONONANOATE SYNTHASE"/>
    <property type="match status" value="1"/>
</dbReference>
<dbReference type="InterPro" id="IPR050087">
    <property type="entry name" value="AON_synthase_class-II"/>
</dbReference>
<dbReference type="InterPro" id="IPR004839">
    <property type="entry name" value="Aminotransferase_I/II_large"/>
</dbReference>
<evidence type="ECO:0000313" key="16">
    <source>
        <dbReference type="Proteomes" id="UP000031971"/>
    </source>
</evidence>
<dbReference type="SUPFAM" id="SSF53383">
    <property type="entry name" value="PLP-dependent transferases"/>
    <property type="match status" value="1"/>
</dbReference>
<accession>A0A0C2UA39</accession>
<comment type="caution">
    <text evidence="15">The sequence shown here is derived from an EMBL/GenBank/DDBJ whole genome shotgun (WGS) entry which is preliminary data.</text>
</comment>
<dbReference type="Pfam" id="PF00155">
    <property type="entry name" value="Aminotran_1_2"/>
    <property type="match status" value="1"/>
</dbReference>
<dbReference type="GO" id="GO:0030170">
    <property type="term" value="F:pyridoxal phosphate binding"/>
    <property type="evidence" value="ECO:0007669"/>
    <property type="project" value="InterPro"/>
</dbReference>
<evidence type="ECO:0000256" key="4">
    <source>
        <dbReference type="ARBA" id="ARBA00011738"/>
    </source>
</evidence>
<evidence type="ECO:0000256" key="3">
    <source>
        <dbReference type="ARBA" id="ARBA00010008"/>
    </source>
</evidence>
<organism evidence="15 16">
    <name type="scientific">Paramagnetospirillum magnetotacticum MS-1</name>
    <dbReference type="NCBI Taxonomy" id="272627"/>
    <lineage>
        <taxon>Bacteria</taxon>
        <taxon>Pseudomonadati</taxon>
        <taxon>Pseudomonadota</taxon>
        <taxon>Alphaproteobacteria</taxon>
        <taxon>Rhodospirillales</taxon>
        <taxon>Magnetospirillaceae</taxon>
        <taxon>Paramagnetospirillum</taxon>
    </lineage>
</organism>
<comment type="similarity">
    <text evidence="3">Belongs to the class-II pyridoxal-phosphate-dependent aminotransferase family. BioF subfamily.</text>
</comment>
<evidence type="ECO:0000256" key="2">
    <source>
        <dbReference type="ARBA" id="ARBA00004746"/>
    </source>
</evidence>
<reference evidence="15 16" key="1">
    <citation type="submission" date="2015-01" db="EMBL/GenBank/DDBJ databases">
        <title>Genome Sequence of Magnetospirillum magnetotacticum Strain MS-1.</title>
        <authorList>
            <person name="Marinov G.K."/>
            <person name="Smalley M.D."/>
            <person name="DeSalvo G."/>
        </authorList>
    </citation>
    <scope>NUCLEOTIDE SEQUENCE [LARGE SCALE GENOMIC DNA]</scope>
    <source>
        <strain evidence="15 16">MS-1</strain>
    </source>
</reference>
<dbReference type="EMBL" id="JXSL01000028">
    <property type="protein sequence ID" value="KIL98352.1"/>
    <property type="molecule type" value="Genomic_DNA"/>
</dbReference>
<keyword evidence="7" id="KW-0093">Biotin biosynthesis</keyword>
<proteinExistence type="inferred from homology"/>
<dbReference type="GO" id="GO:0008710">
    <property type="term" value="F:8-amino-7-oxononanoate synthase activity"/>
    <property type="evidence" value="ECO:0007669"/>
    <property type="project" value="UniProtKB-EC"/>
</dbReference>
<evidence type="ECO:0000313" key="15">
    <source>
        <dbReference type="EMBL" id="KIL98352.1"/>
    </source>
</evidence>
<evidence type="ECO:0000256" key="10">
    <source>
        <dbReference type="ARBA" id="ARBA00033381"/>
    </source>
</evidence>
<evidence type="ECO:0000256" key="13">
    <source>
        <dbReference type="SAM" id="Coils"/>
    </source>
</evidence>
<keyword evidence="16" id="KW-1185">Reference proteome</keyword>
<evidence type="ECO:0000256" key="12">
    <source>
        <dbReference type="RuleBase" id="RU003693"/>
    </source>
</evidence>
<sequence>MGHELSSSRRPCRTLAQGAIALPGQIGIEAPEKTLYHIAVMKGLDDSIGRFLDGLDQAGRKRGLRPAEPMPAGRIRMGGRELINFSSNDYLGLSRNPVVVERARRWLNEFGAGVGASRLVTGHLAALEALEAKIARAKQTEAALVLASGWQCNASVLPALLDKALWGAEPLVFADKLIHASLHTGLELSDARRYRYRHDDLDHLESLLKAHSDKTGPRFIVTETVFSMDGDVTDMAALAELAKRWDAFLYVDEAHATGIMGPQGFGLSPGMGADLAMGTFSKGMGSFGAYVACSAQLRSYLINRASGLIYATGLPPAVLGAMDAALDLVPSLEGERARLHLMARRLRDGLRAAGLDCGASASQIVPLILGDEHRTLAVAKALEARGILGIAIRPPTVPTGTSRIRFALSAVHSNADMERLLAAILDAVETTR</sequence>
<evidence type="ECO:0000256" key="9">
    <source>
        <dbReference type="ARBA" id="ARBA00032610"/>
    </source>
</evidence>
<evidence type="ECO:0000256" key="6">
    <source>
        <dbReference type="ARBA" id="ARBA00022679"/>
    </source>
</evidence>
<keyword evidence="13" id="KW-0175">Coiled coil</keyword>
<evidence type="ECO:0000256" key="7">
    <source>
        <dbReference type="ARBA" id="ARBA00022756"/>
    </source>
</evidence>
<comment type="subunit">
    <text evidence="4">Homodimer.</text>
</comment>
<name>A0A0C2UA39_PARME</name>